<evidence type="ECO:0000256" key="5">
    <source>
        <dbReference type="ARBA" id="ARBA00022574"/>
    </source>
</evidence>
<name>A0ABP1PTC9_9HEXA</name>
<keyword evidence="8" id="KW-0648">Protein biosynthesis</keyword>
<keyword evidence="6" id="KW-0677">Repeat</keyword>
<dbReference type="InterPro" id="IPR013979">
    <property type="entry name" value="TIF_beta_prop-like"/>
</dbReference>
<keyword evidence="7" id="KW-0810">Translation regulation</keyword>
<protein>
    <recommendedName>
        <fullName evidence="3">Eukaryotic translation initiation factor 2A</fullName>
    </recommendedName>
</protein>
<dbReference type="EMBL" id="CAXLJM020000007">
    <property type="protein sequence ID" value="CAL8073017.1"/>
    <property type="molecule type" value="Genomic_DNA"/>
</dbReference>
<dbReference type="InterPro" id="IPR011387">
    <property type="entry name" value="TIF2A"/>
</dbReference>
<gene>
    <name evidence="11" type="ORF">ODALV1_LOCUS2444</name>
</gene>
<evidence type="ECO:0000256" key="9">
    <source>
        <dbReference type="SAM" id="MobiDB-lite"/>
    </source>
</evidence>
<evidence type="ECO:0000259" key="10">
    <source>
        <dbReference type="Pfam" id="PF08662"/>
    </source>
</evidence>
<reference evidence="11 12" key="1">
    <citation type="submission" date="2024-08" db="EMBL/GenBank/DDBJ databases">
        <authorList>
            <person name="Cucini C."/>
            <person name="Frati F."/>
        </authorList>
    </citation>
    <scope>NUCLEOTIDE SEQUENCE [LARGE SCALE GENOMIC DNA]</scope>
</reference>
<dbReference type="PANTHER" id="PTHR13227">
    <property type="entry name" value="EUKARYOTIC TRANSLATION INITIATION FACTOR 2A"/>
    <property type="match status" value="1"/>
</dbReference>
<evidence type="ECO:0000256" key="3">
    <source>
        <dbReference type="ARBA" id="ARBA00013819"/>
    </source>
</evidence>
<comment type="similarity">
    <text evidence="2">Belongs to the WD repeat EIF2A family.</text>
</comment>
<keyword evidence="5" id="KW-0853">WD repeat</keyword>
<dbReference type="Gene3D" id="2.130.10.10">
    <property type="entry name" value="YVTN repeat-like/Quinoprotein amine dehydrogenase"/>
    <property type="match status" value="1"/>
</dbReference>
<evidence type="ECO:0000256" key="8">
    <source>
        <dbReference type="ARBA" id="ARBA00022917"/>
    </source>
</evidence>
<dbReference type="SUPFAM" id="SSF82171">
    <property type="entry name" value="DPP6 N-terminal domain-like"/>
    <property type="match status" value="1"/>
</dbReference>
<keyword evidence="12" id="KW-1185">Reference proteome</keyword>
<comment type="function">
    <text evidence="1">Functions in the early steps of protein synthesis of a small number of specific mRNAs. Acts by directing the binding of methionyl-tRNAi to 40S ribosomal subunits. In contrast to the eIF-2 complex, it binds methionyl-tRNAi to 40S subunits in a codon-dependent manner, whereas the eIF-2 complex binds methionyl-tRNAi to 40S subunits in a GTP-dependent manner.</text>
</comment>
<feature type="region of interest" description="Disordered" evidence="9">
    <location>
        <begin position="463"/>
        <end position="485"/>
    </location>
</feature>
<evidence type="ECO:0000256" key="4">
    <source>
        <dbReference type="ARBA" id="ARBA00022540"/>
    </source>
</evidence>
<evidence type="ECO:0000256" key="7">
    <source>
        <dbReference type="ARBA" id="ARBA00022845"/>
    </source>
</evidence>
<sequence length="532" mass="58990">MAATSVFLVKESGGTYAMNGPPKFERWNDFKEDLEESRFTTISGNGYLVAVGNNSRVNIFSTTDGSLKCTVPNRVLGASFSPQGNYLITWDNPSQHHDNFKITWISGGKDVKVVHSLKLSKQPDTQFSHDETVFARQSNNTVFFSQVPDFQNTAKKTPDDMRVAKFSVSPGNGPLHILCFVPSTTKGQPSFARMYRYPNFENIISSKSFFQADRVEMKWSPKGNAVLLITSTDIDKTGQSYYGKTMLHYLDTKGETSVIQTEADSAVIHAAEWSPNSSEFAIISGKMPHTRAALLNSKCQIILDMEVSARNAIHFNPQGNLLLLGGFGNLSQGKIEMWEVKKLKKRIATCSAPETTQLTWLNDGVHFITATTAPRMQVGNKFRVWDFTGKQVHEWEASKHLFGIVPFLRDPPPPFPDDKLDNLNKQLGNKPAARVEEKKVAAYVPPSKRGIIGGGAAVPAKAAPKAAAPPSASNASQLSEKEKKIRTVKKKIEQIEKLKDLQKEGKILERNQLEKLSKETSLIDELEALELS</sequence>
<accession>A0ABP1PTC9</accession>
<dbReference type="InterPro" id="IPR015943">
    <property type="entry name" value="WD40/YVTN_repeat-like_dom_sf"/>
</dbReference>
<evidence type="ECO:0000256" key="1">
    <source>
        <dbReference type="ARBA" id="ARBA00003993"/>
    </source>
</evidence>
<feature type="domain" description="Translation initiation factor beta propellor-like" evidence="10">
    <location>
        <begin position="207"/>
        <end position="402"/>
    </location>
</feature>
<evidence type="ECO:0000313" key="12">
    <source>
        <dbReference type="Proteomes" id="UP001642540"/>
    </source>
</evidence>
<dbReference type="Proteomes" id="UP001642540">
    <property type="component" value="Unassembled WGS sequence"/>
</dbReference>
<evidence type="ECO:0000256" key="2">
    <source>
        <dbReference type="ARBA" id="ARBA00009573"/>
    </source>
</evidence>
<evidence type="ECO:0000256" key="6">
    <source>
        <dbReference type="ARBA" id="ARBA00022737"/>
    </source>
</evidence>
<dbReference type="Pfam" id="PF08662">
    <property type="entry name" value="eIF2A"/>
    <property type="match status" value="1"/>
</dbReference>
<proteinExistence type="inferred from homology"/>
<keyword evidence="4" id="KW-0396">Initiation factor</keyword>
<comment type="caution">
    <text evidence="11">The sequence shown here is derived from an EMBL/GenBank/DDBJ whole genome shotgun (WGS) entry which is preliminary data.</text>
</comment>
<dbReference type="PANTHER" id="PTHR13227:SF0">
    <property type="entry name" value="EUKARYOTIC TRANSLATION INITIATION FACTOR 2A"/>
    <property type="match status" value="1"/>
</dbReference>
<feature type="compositionally biased region" description="Low complexity" evidence="9">
    <location>
        <begin position="463"/>
        <end position="476"/>
    </location>
</feature>
<evidence type="ECO:0000313" key="11">
    <source>
        <dbReference type="EMBL" id="CAL8073017.1"/>
    </source>
</evidence>
<organism evidence="11 12">
    <name type="scientific">Orchesella dallaii</name>
    <dbReference type="NCBI Taxonomy" id="48710"/>
    <lineage>
        <taxon>Eukaryota</taxon>
        <taxon>Metazoa</taxon>
        <taxon>Ecdysozoa</taxon>
        <taxon>Arthropoda</taxon>
        <taxon>Hexapoda</taxon>
        <taxon>Collembola</taxon>
        <taxon>Entomobryomorpha</taxon>
        <taxon>Entomobryoidea</taxon>
        <taxon>Orchesellidae</taxon>
        <taxon>Orchesellinae</taxon>
        <taxon>Orchesella</taxon>
    </lineage>
</organism>